<dbReference type="GO" id="GO:0004190">
    <property type="term" value="F:aspartic-type endopeptidase activity"/>
    <property type="evidence" value="ECO:0007669"/>
    <property type="project" value="UniProtKB-UniRule"/>
</dbReference>
<dbReference type="EMBL" id="WKJI01000003">
    <property type="protein sequence ID" value="MRX47872.1"/>
    <property type="molecule type" value="Genomic_DNA"/>
</dbReference>
<dbReference type="PANTHER" id="PTHR33695">
    <property type="entry name" value="LIPOPROTEIN SIGNAL PEPTIDASE"/>
    <property type="match status" value="1"/>
</dbReference>
<evidence type="ECO:0000256" key="10">
    <source>
        <dbReference type="RuleBase" id="RU004181"/>
    </source>
</evidence>
<evidence type="ECO:0000256" key="8">
    <source>
        <dbReference type="ARBA" id="ARBA00023136"/>
    </source>
</evidence>
<evidence type="ECO:0000256" key="6">
    <source>
        <dbReference type="ARBA" id="ARBA00022801"/>
    </source>
</evidence>
<name>A0A7K0FPU5_9SPHI</name>
<dbReference type="GO" id="GO:0005886">
    <property type="term" value="C:plasma membrane"/>
    <property type="evidence" value="ECO:0007669"/>
    <property type="project" value="UniProtKB-SubCell"/>
</dbReference>
<evidence type="ECO:0000313" key="12">
    <source>
        <dbReference type="Proteomes" id="UP000462931"/>
    </source>
</evidence>
<feature type="transmembrane region" description="Helical" evidence="9">
    <location>
        <begin position="155"/>
        <end position="178"/>
    </location>
</feature>
<sequence>MKGYTKPVFLIILVLLADQILKTWIKTNMYIGQEFQIIQDFFIIHFTENNGMAFGMEFGGELGKLALSLFRIIAVIGIGYGLHHLIKHKYHRGLILNVSLIFAGALGNIIDSVFYGVIYGYEKLFHGRVVDMFYFPIFTGVFPEWLPVWGGEDFIFFRPVFNIADAAISIGVILILIYQKVYFKEEIKEEPSTNSEVIED</sequence>
<keyword evidence="6 9" id="KW-0378">Hydrolase</keyword>
<dbReference type="HAMAP" id="MF_00161">
    <property type="entry name" value="LspA"/>
    <property type="match status" value="1"/>
</dbReference>
<dbReference type="NCBIfam" id="NF011369">
    <property type="entry name" value="PRK14788.1"/>
    <property type="match status" value="1"/>
</dbReference>
<keyword evidence="7 9" id="KW-1133">Transmembrane helix</keyword>
<proteinExistence type="inferred from homology"/>
<dbReference type="InterPro" id="IPR001872">
    <property type="entry name" value="Peptidase_A8"/>
</dbReference>
<comment type="caution">
    <text evidence="9">Lacks conserved residue(s) required for the propagation of feature annotation.</text>
</comment>
<keyword evidence="5 9" id="KW-0064">Aspartyl protease</keyword>
<feature type="transmembrane region" description="Helical" evidence="9">
    <location>
        <begin position="94"/>
        <end position="118"/>
    </location>
</feature>
<evidence type="ECO:0000256" key="9">
    <source>
        <dbReference type="HAMAP-Rule" id="MF_00161"/>
    </source>
</evidence>
<dbReference type="PRINTS" id="PR00781">
    <property type="entry name" value="LIPOSIGPTASE"/>
</dbReference>
<evidence type="ECO:0000256" key="4">
    <source>
        <dbReference type="ARBA" id="ARBA00022692"/>
    </source>
</evidence>
<evidence type="ECO:0000256" key="2">
    <source>
        <dbReference type="ARBA" id="ARBA00022475"/>
    </source>
</evidence>
<keyword evidence="12" id="KW-1185">Reference proteome</keyword>
<comment type="function">
    <text evidence="9">This protein specifically catalyzes the removal of signal peptides from prolipoproteins.</text>
</comment>
<keyword evidence="11" id="KW-0449">Lipoprotein</keyword>
<feature type="active site" evidence="9">
    <location>
        <position position="165"/>
    </location>
</feature>
<keyword evidence="8 9" id="KW-0472">Membrane</keyword>
<dbReference type="GO" id="GO:0006508">
    <property type="term" value="P:proteolysis"/>
    <property type="evidence" value="ECO:0007669"/>
    <property type="project" value="UniProtKB-KW"/>
</dbReference>
<comment type="caution">
    <text evidence="11">The sequence shown here is derived from an EMBL/GenBank/DDBJ whole genome shotgun (WGS) entry which is preliminary data.</text>
</comment>
<dbReference type="RefSeq" id="WP_154287984.1">
    <property type="nucleotide sequence ID" value="NZ_WKJI01000003.1"/>
</dbReference>
<protein>
    <recommendedName>
        <fullName evidence="9">Lipoprotein signal peptidase</fullName>
        <ecNumber evidence="9">3.4.23.36</ecNumber>
    </recommendedName>
    <alternativeName>
        <fullName evidence="9">Prolipoprotein signal peptidase</fullName>
    </alternativeName>
    <alternativeName>
        <fullName evidence="9">Signal peptidase II</fullName>
        <shortName evidence="9">SPase II</shortName>
    </alternativeName>
</protein>
<reference evidence="11 12" key="1">
    <citation type="submission" date="2019-11" db="EMBL/GenBank/DDBJ databases">
        <authorList>
            <person name="Cheng Q."/>
            <person name="Yang Z."/>
        </authorList>
    </citation>
    <scope>NUCLEOTIDE SEQUENCE [LARGE SCALE GENOMIC DNA]</scope>
    <source>
        <strain evidence="11 12">HX-22-1</strain>
    </source>
</reference>
<evidence type="ECO:0000256" key="3">
    <source>
        <dbReference type="ARBA" id="ARBA00022670"/>
    </source>
</evidence>
<evidence type="ECO:0000256" key="1">
    <source>
        <dbReference type="ARBA" id="ARBA00006139"/>
    </source>
</evidence>
<keyword evidence="3 9" id="KW-0645">Protease</keyword>
<dbReference type="EC" id="3.4.23.36" evidence="9"/>
<dbReference type="Pfam" id="PF01252">
    <property type="entry name" value="Peptidase_A8"/>
    <property type="match status" value="1"/>
</dbReference>
<feature type="transmembrane region" description="Helical" evidence="9">
    <location>
        <begin position="62"/>
        <end position="82"/>
    </location>
</feature>
<evidence type="ECO:0000256" key="7">
    <source>
        <dbReference type="ARBA" id="ARBA00022989"/>
    </source>
</evidence>
<keyword evidence="2 9" id="KW-1003">Cell membrane</keyword>
<dbReference type="AlphaFoldDB" id="A0A7K0FPU5"/>
<comment type="catalytic activity">
    <reaction evidence="9">
        <text>Release of signal peptides from bacterial membrane prolipoproteins. Hydrolyzes -Xaa-Yaa-Zaa-|-(S,diacylglyceryl)Cys-, in which Xaa is hydrophobic (preferably Leu), and Yaa (Ala or Ser) and Zaa (Gly or Ala) have small, neutral side chains.</text>
        <dbReference type="EC" id="3.4.23.36"/>
    </reaction>
</comment>
<evidence type="ECO:0000256" key="5">
    <source>
        <dbReference type="ARBA" id="ARBA00022750"/>
    </source>
</evidence>
<comment type="pathway">
    <text evidence="9">Protein modification; lipoprotein biosynthesis (signal peptide cleavage).</text>
</comment>
<dbReference type="Proteomes" id="UP000462931">
    <property type="component" value="Unassembled WGS sequence"/>
</dbReference>
<accession>A0A7K0FPU5</accession>
<evidence type="ECO:0000313" key="11">
    <source>
        <dbReference type="EMBL" id="MRX47872.1"/>
    </source>
</evidence>
<organism evidence="11 12">
    <name type="scientific">Pedobacter puniceum</name>
    <dbReference type="NCBI Taxonomy" id="2666136"/>
    <lineage>
        <taxon>Bacteria</taxon>
        <taxon>Pseudomonadati</taxon>
        <taxon>Bacteroidota</taxon>
        <taxon>Sphingobacteriia</taxon>
        <taxon>Sphingobacteriales</taxon>
        <taxon>Sphingobacteriaceae</taxon>
        <taxon>Pedobacter</taxon>
    </lineage>
</organism>
<keyword evidence="4 9" id="KW-0812">Transmembrane</keyword>
<dbReference type="UniPathway" id="UPA00665"/>
<comment type="subcellular location">
    <subcellularLocation>
        <location evidence="9">Cell membrane</location>
        <topology evidence="9">Multi-pass membrane protein</topology>
    </subcellularLocation>
</comment>
<gene>
    <name evidence="9" type="primary">lspA</name>
    <name evidence="11" type="ORF">GJJ64_11775</name>
</gene>
<dbReference type="PANTHER" id="PTHR33695:SF1">
    <property type="entry name" value="LIPOPROTEIN SIGNAL PEPTIDASE"/>
    <property type="match status" value="1"/>
</dbReference>
<feature type="active site" evidence="9">
    <location>
        <position position="131"/>
    </location>
</feature>
<comment type="similarity">
    <text evidence="1 9 10">Belongs to the peptidase A8 family.</text>
</comment>